<comment type="caution">
    <text evidence="1">The sequence shown here is derived from an EMBL/GenBank/DDBJ whole genome shotgun (WGS) entry which is preliminary data.</text>
</comment>
<keyword evidence="2" id="KW-1185">Reference proteome</keyword>
<sequence>MLKHTYTYRYAYNIAIVCVPISGRTKLLGVANIVSQGREGACKTNAIRRSLFFLRIYCLFKWTILVAKYTGEFDIQFRLDDAERSWSTMQEIVPRNVIPRTRRPRSHSNASTPSSSYYIDAEICPRRKLLKGIVDRLEFSSRSRIDPDTKSLSAPAVLGDGYHSRR</sequence>
<evidence type="ECO:0000313" key="1">
    <source>
        <dbReference type="EMBL" id="GBP63993.1"/>
    </source>
</evidence>
<protein>
    <submittedName>
        <fullName evidence="1">Uncharacterized protein</fullName>
    </submittedName>
</protein>
<name>A0A4C1XLH5_EUMVA</name>
<organism evidence="1 2">
    <name type="scientific">Eumeta variegata</name>
    <name type="common">Bagworm moth</name>
    <name type="synonym">Eumeta japonica</name>
    <dbReference type="NCBI Taxonomy" id="151549"/>
    <lineage>
        <taxon>Eukaryota</taxon>
        <taxon>Metazoa</taxon>
        <taxon>Ecdysozoa</taxon>
        <taxon>Arthropoda</taxon>
        <taxon>Hexapoda</taxon>
        <taxon>Insecta</taxon>
        <taxon>Pterygota</taxon>
        <taxon>Neoptera</taxon>
        <taxon>Endopterygota</taxon>
        <taxon>Lepidoptera</taxon>
        <taxon>Glossata</taxon>
        <taxon>Ditrysia</taxon>
        <taxon>Tineoidea</taxon>
        <taxon>Psychidae</taxon>
        <taxon>Oiketicinae</taxon>
        <taxon>Eumeta</taxon>
    </lineage>
</organism>
<dbReference type="AlphaFoldDB" id="A0A4C1XLH5"/>
<dbReference type="EMBL" id="BGZK01000884">
    <property type="protein sequence ID" value="GBP63993.1"/>
    <property type="molecule type" value="Genomic_DNA"/>
</dbReference>
<accession>A0A4C1XLH5</accession>
<evidence type="ECO:0000313" key="2">
    <source>
        <dbReference type="Proteomes" id="UP000299102"/>
    </source>
</evidence>
<proteinExistence type="predicted"/>
<dbReference type="Proteomes" id="UP000299102">
    <property type="component" value="Unassembled WGS sequence"/>
</dbReference>
<gene>
    <name evidence="1" type="ORF">EVAR_25145_1</name>
</gene>
<reference evidence="1 2" key="1">
    <citation type="journal article" date="2019" name="Commun. Biol.">
        <title>The bagworm genome reveals a unique fibroin gene that provides high tensile strength.</title>
        <authorList>
            <person name="Kono N."/>
            <person name="Nakamura H."/>
            <person name="Ohtoshi R."/>
            <person name="Tomita M."/>
            <person name="Numata K."/>
            <person name="Arakawa K."/>
        </authorList>
    </citation>
    <scope>NUCLEOTIDE SEQUENCE [LARGE SCALE GENOMIC DNA]</scope>
</reference>